<reference evidence="2 3" key="1">
    <citation type="submission" date="2010-05" db="EMBL/GenBank/DDBJ databases">
        <authorList>
            <person name="Qin X."/>
            <person name="Bachman B."/>
            <person name="Battles P."/>
            <person name="Bell A."/>
            <person name="Bess C."/>
            <person name="Bickham C."/>
            <person name="Chaboub L."/>
            <person name="Chen D."/>
            <person name="Coyle M."/>
            <person name="Deiros D.R."/>
            <person name="Dinh H."/>
            <person name="Forbes L."/>
            <person name="Fowler G."/>
            <person name="Francisco L."/>
            <person name="Fu Q."/>
            <person name="Gubbala S."/>
            <person name="Hale W."/>
            <person name="Han Y."/>
            <person name="Hemphill L."/>
            <person name="Highlander S.K."/>
            <person name="Hirani K."/>
            <person name="Hogues M."/>
            <person name="Jackson L."/>
            <person name="Jakkamsetti A."/>
            <person name="Javaid M."/>
            <person name="Jiang H."/>
            <person name="Korchina V."/>
            <person name="Kovar C."/>
            <person name="Lara F."/>
            <person name="Lee S."/>
            <person name="Mata R."/>
            <person name="Mathew T."/>
            <person name="Moen C."/>
            <person name="Morales K."/>
            <person name="Munidasa M."/>
            <person name="Nazareth L."/>
            <person name="Ngo R."/>
            <person name="Nguyen L."/>
            <person name="Okwuonu G."/>
            <person name="Ongeri F."/>
            <person name="Patil S."/>
            <person name="Petrosino J."/>
            <person name="Pham C."/>
            <person name="Pham P."/>
            <person name="Pu L.-L."/>
            <person name="Puazo M."/>
            <person name="Raj R."/>
            <person name="Reid J."/>
            <person name="Rouhana J."/>
            <person name="Saada N."/>
            <person name="Shang Y."/>
            <person name="Simmons D."/>
            <person name="Thornton R."/>
            <person name="Warren J."/>
            <person name="Weissenberger G."/>
            <person name="Zhang J."/>
            <person name="Zhang L."/>
            <person name="Zhou C."/>
            <person name="Zhu D."/>
            <person name="Muzny D."/>
            <person name="Worley K."/>
            <person name="Gibbs R."/>
        </authorList>
    </citation>
    <scope>NUCLEOTIDE SEQUENCE [LARGE SCALE GENOMIC DNA]</scope>
    <source>
        <strain evidence="2 3">NAP08</strain>
    </source>
</reference>
<keyword evidence="1" id="KW-1133">Transmembrane helix</keyword>
<evidence type="ECO:0000313" key="2">
    <source>
        <dbReference type="EMBL" id="EFH06311.1"/>
    </source>
</evidence>
<dbReference type="EMBL" id="ADNX01000060">
    <property type="protein sequence ID" value="EFH06311.1"/>
    <property type="molecule type" value="Genomic_DNA"/>
</dbReference>
<gene>
    <name evidence="2" type="ORF">HMPREF0220_2662</name>
</gene>
<name>D5Q6Y0_CLODI</name>
<dbReference type="Proteomes" id="UP000003227">
    <property type="component" value="Unassembled WGS sequence"/>
</dbReference>
<protein>
    <submittedName>
        <fullName evidence="2">Uncharacterized protein</fullName>
    </submittedName>
</protein>
<dbReference type="AlphaFoldDB" id="D5Q6Y0"/>
<dbReference type="HOGENOM" id="CLU_2344185_0_0_9"/>
<comment type="caution">
    <text evidence="2">The sequence shown here is derived from an EMBL/GenBank/DDBJ whole genome shotgun (WGS) entry which is preliminary data.</text>
</comment>
<organism evidence="2 3">
    <name type="scientific">Clostridioides difficile NAP08</name>
    <dbReference type="NCBI Taxonomy" id="525259"/>
    <lineage>
        <taxon>Bacteria</taxon>
        <taxon>Bacillati</taxon>
        <taxon>Bacillota</taxon>
        <taxon>Clostridia</taxon>
        <taxon>Peptostreptococcales</taxon>
        <taxon>Peptostreptococcaceae</taxon>
        <taxon>Clostridioides</taxon>
    </lineage>
</organism>
<evidence type="ECO:0000256" key="1">
    <source>
        <dbReference type="SAM" id="Phobius"/>
    </source>
</evidence>
<keyword evidence="1" id="KW-0472">Membrane</keyword>
<proteinExistence type="predicted"/>
<evidence type="ECO:0000313" key="3">
    <source>
        <dbReference type="Proteomes" id="UP000003227"/>
    </source>
</evidence>
<keyword evidence="1" id="KW-0812">Transmembrane</keyword>
<sequence length="97" mass="11585">MVCKLLIAYLLILLIFQFYINYVVCKLKGYKKNNSEKGGFILTMWYVNHEKIRRGGGLFKSFILTMWYVNLKLELFQKAKHQGFILTMWYVNFNCPS</sequence>
<feature type="transmembrane region" description="Helical" evidence="1">
    <location>
        <begin position="6"/>
        <end position="24"/>
    </location>
</feature>
<accession>D5Q6Y0</accession>